<evidence type="ECO:0000313" key="1">
    <source>
        <dbReference type="EMBL" id="TVU24363.1"/>
    </source>
</evidence>
<accession>A0A5J9UKN6</accession>
<feature type="non-terminal residue" evidence="1">
    <location>
        <position position="1"/>
    </location>
</feature>
<reference evidence="1 2" key="1">
    <citation type="journal article" date="2019" name="Sci. Rep.">
        <title>A high-quality genome of Eragrostis curvula grass provides insights into Poaceae evolution and supports new strategies to enhance forage quality.</title>
        <authorList>
            <person name="Carballo J."/>
            <person name="Santos B.A.C.M."/>
            <person name="Zappacosta D."/>
            <person name="Garbus I."/>
            <person name="Selva J.P."/>
            <person name="Gallo C.A."/>
            <person name="Diaz A."/>
            <person name="Albertini E."/>
            <person name="Caccamo M."/>
            <person name="Echenique V."/>
        </authorList>
    </citation>
    <scope>NUCLEOTIDE SEQUENCE [LARGE SCALE GENOMIC DNA]</scope>
    <source>
        <strain evidence="2">cv. Victoria</strain>
        <tissue evidence="1">Leaf</tissue>
    </source>
</reference>
<dbReference type="Gramene" id="TVU24363">
    <property type="protein sequence ID" value="TVU24363"/>
    <property type="gene ID" value="EJB05_26795"/>
</dbReference>
<dbReference type="Proteomes" id="UP000324897">
    <property type="component" value="Chromosome 2"/>
</dbReference>
<comment type="caution">
    <text evidence="1">The sequence shown here is derived from an EMBL/GenBank/DDBJ whole genome shotgun (WGS) entry which is preliminary data.</text>
</comment>
<proteinExistence type="predicted"/>
<keyword evidence="2" id="KW-1185">Reference proteome</keyword>
<protein>
    <recommendedName>
        <fullName evidence="3">Serine-threonine/tyrosine-protein kinase catalytic domain-containing protein</fullName>
    </recommendedName>
</protein>
<dbReference type="EMBL" id="RWGY01000013">
    <property type="protein sequence ID" value="TVU24363.1"/>
    <property type="molecule type" value="Genomic_DNA"/>
</dbReference>
<organism evidence="1 2">
    <name type="scientific">Eragrostis curvula</name>
    <name type="common">weeping love grass</name>
    <dbReference type="NCBI Taxonomy" id="38414"/>
    <lineage>
        <taxon>Eukaryota</taxon>
        <taxon>Viridiplantae</taxon>
        <taxon>Streptophyta</taxon>
        <taxon>Embryophyta</taxon>
        <taxon>Tracheophyta</taxon>
        <taxon>Spermatophyta</taxon>
        <taxon>Magnoliopsida</taxon>
        <taxon>Liliopsida</taxon>
        <taxon>Poales</taxon>
        <taxon>Poaceae</taxon>
        <taxon>PACMAD clade</taxon>
        <taxon>Chloridoideae</taxon>
        <taxon>Eragrostideae</taxon>
        <taxon>Eragrostidinae</taxon>
        <taxon>Eragrostis</taxon>
    </lineage>
</organism>
<evidence type="ECO:0008006" key="3">
    <source>
        <dbReference type="Google" id="ProtNLM"/>
    </source>
</evidence>
<evidence type="ECO:0000313" key="2">
    <source>
        <dbReference type="Proteomes" id="UP000324897"/>
    </source>
</evidence>
<dbReference type="AlphaFoldDB" id="A0A5J9UKN6"/>
<gene>
    <name evidence="1" type="ORF">EJB05_26795</name>
</gene>
<name>A0A5J9UKN6_9POAL</name>
<dbReference type="OrthoDB" id="5987198at2759"/>
<sequence length="85" mass="9854">MVEECSNDIFRTGLRHGREDWHQALGTDCLHFKRCIKIAQLCTDDDPNKRPTIDCIIEMLNGKSFQLESPKIRALLLEKQDNVIQ</sequence>